<name>S2E7N1_9ARCH</name>
<proteinExistence type="predicted"/>
<comment type="caution">
    <text evidence="2">The sequence shown here is derived from an EMBL/GenBank/DDBJ whole genome shotgun (WGS) entry which is preliminary data.</text>
</comment>
<keyword evidence="1" id="KW-0812">Transmembrane</keyword>
<feature type="transmembrane region" description="Helical" evidence="1">
    <location>
        <begin position="199"/>
        <end position="221"/>
    </location>
</feature>
<evidence type="ECO:0000313" key="3">
    <source>
        <dbReference type="Proteomes" id="UP000014065"/>
    </source>
</evidence>
<evidence type="ECO:0000256" key="1">
    <source>
        <dbReference type="SAM" id="Phobius"/>
    </source>
</evidence>
<accession>S2E7N1</accession>
<gene>
    <name evidence="2" type="ORF">BG20_I0034</name>
</gene>
<sequence length="234" mass="26742">MNVKKIALVLFLLGIVLASPAYGHKLISHDDTHRDFESALKIPDHKISWAIYEDLGANETKYYSFNAKHGDSFYASIVVPKINGLEYYSPTLVLVGKGIFENDDVPFVTQFGTEKFLYKGEFPGREFYEPFGQVSYWERQEIRTEIILDGEYFVVVTDENNQSGKYSLAIGTIEDFSIGDFFTILPKAWFDTKLFVNDYASIGISFFILSVILTVPILLLINKRKNKNFKKVNV</sequence>
<dbReference type="AlphaFoldDB" id="S2E7N1"/>
<dbReference type="PATRIC" id="fig|859192.6.peg.86"/>
<evidence type="ECO:0000313" key="2">
    <source>
        <dbReference type="EMBL" id="EPA06743.1"/>
    </source>
</evidence>
<dbReference type="RefSeq" id="WP_010189547.1">
    <property type="nucleotide sequence ID" value="NZ_AHJG01000010.1"/>
</dbReference>
<keyword evidence="1" id="KW-1133">Transmembrane helix</keyword>
<organism evidence="2 3">
    <name type="scientific">Candidatus Nitrosarchaeum limnium BG20</name>
    <dbReference type="NCBI Taxonomy" id="859192"/>
    <lineage>
        <taxon>Archaea</taxon>
        <taxon>Nitrososphaerota</taxon>
        <taxon>Nitrososphaeria</taxon>
        <taxon>Nitrosopumilales</taxon>
        <taxon>Nitrosopumilaceae</taxon>
        <taxon>Nitrosarchaeum</taxon>
    </lineage>
</organism>
<dbReference type="Proteomes" id="UP000014065">
    <property type="component" value="Unassembled WGS sequence"/>
</dbReference>
<reference evidence="2 3" key="1">
    <citation type="journal article" date="2012" name="J. Bacteriol.">
        <title>Genome Sequence of "Candidatus Nitrosoarchaeum limnia" BG20, a Low-Salinity Ammonia-Oxidizing Archaeon from the San Francisco Bay Estuary.</title>
        <authorList>
            <person name="Mosier A.C."/>
            <person name="Allen E.E."/>
            <person name="Kim M."/>
            <person name="Ferriera S."/>
            <person name="Francis C.A."/>
        </authorList>
    </citation>
    <scope>NUCLEOTIDE SEQUENCE [LARGE SCALE GENOMIC DNA]</scope>
    <source>
        <strain evidence="2 3">BG20</strain>
    </source>
</reference>
<dbReference type="EMBL" id="AHJG01000010">
    <property type="protein sequence ID" value="EPA06743.1"/>
    <property type="molecule type" value="Genomic_DNA"/>
</dbReference>
<keyword evidence="3" id="KW-1185">Reference proteome</keyword>
<protein>
    <submittedName>
        <fullName evidence="2">Uncharacterized protein</fullName>
    </submittedName>
</protein>
<keyword evidence="1" id="KW-0472">Membrane</keyword>